<dbReference type="Pfam" id="PF02854">
    <property type="entry name" value="MIF4G"/>
    <property type="match status" value="1"/>
</dbReference>
<evidence type="ECO:0000256" key="7">
    <source>
        <dbReference type="ARBA" id="ARBA00023158"/>
    </source>
</evidence>
<evidence type="ECO:0000256" key="10">
    <source>
        <dbReference type="ARBA" id="ARBA00030965"/>
    </source>
</evidence>
<dbReference type="GO" id="GO:0003729">
    <property type="term" value="F:mRNA binding"/>
    <property type="evidence" value="ECO:0007669"/>
    <property type="project" value="TreeGrafter"/>
</dbReference>
<dbReference type="PANTHER" id="PTHR12412:SF2">
    <property type="entry name" value="NUCLEAR CAP-BINDING PROTEIN SUBUNIT 1"/>
    <property type="match status" value="1"/>
</dbReference>
<name>A0A8J6HAI5_TENMO</name>
<dbReference type="Gene3D" id="3.10.20.90">
    <property type="entry name" value="Phosphatidylinositol 3-kinase Catalytic Subunit, Chain A, domain 1"/>
    <property type="match status" value="1"/>
</dbReference>
<keyword evidence="8" id="KW-0508">mRNA splicing</keyword>
<dbReference type="GO" id="GO:0005846">
    <property type="term" value="C:nuclear cap binding complex"/>
    <property type="evidence" value="ECO:0007669"/>
    <property type="project" value="InterPro"/>
</dbReference>
<evidence type="ECO:0000256" key="6">
    <source>
        <dbReference type="ARBA" id="ARBA00023042"/>
    </source>
</evidence>
<evidence type="ECO:0000259" key="12">
    <source>
        <dbReference type="PROSITE" id="PS50053"/>
    </source>
</evidence>
<dbReference type="InterPro" id="IPR016024">
    <property type="entry name" value="ARM-type_fold"/>
</dbReference>
<dbReference type="InterPro" id="IPR027159">
    <property type="entry name" value="CBP80"/>
</dbReference>
<evidence type="ECO:0000256" key="3">
    <source>
        <dbReference type="ARBA" id="ARBA00011361"/>
    </source>
</evidence>
<dbReference type="SMART" id="SM00213">
    <property type="entry name" value="UBQ"/>
    <property type="match status" value="1"/>
</dbReference>
<dbReference type="FunFam" id="1.25.40.180:FF:000041">
    <property type="entry name" value="Nuclear cap-binding protein subunit 1"/>
    <property type="match status" value="1"/>
</dbReference>
<dbReference type="SUPFAM" id="SSF54236">
    <property type="entry name" value="Ubiquitin-like"/>
    <property type="match status" value="1"/>
</dbReference>
<accession>A0A8J6HAI5</accession>
<dbReference type="SUPFAM" id="SSF48371">
    <property type="entry name" value="ARM repeat"/>
    <property type="match status" value="2"/>
</dbReference>
<comment type="similarity">
    <text evidence="2">Belongs to the NCBP1 family.</text>
</comment>
<dbReference type="SMART" id="SM00543">
    <property type="entry name" value="MIF4G"/>
    <property type="match status" value="1"/>
</dbReference>
<keyword evidence="14" id="KW-1185">Reference proteome</keyword>
<comment type="subcellular location">
    <subcellularLocation>
        <location evidence="1">Nucleus</location>
    </subcellularLocation>
</comment>
<dbReference type="InterPro" id="IPR000626">
    <property type="entry name" value="Ubiquitin-like_dom"/>
</dbReference>
<dbReference type="FunFam" id="1.25.40.180:FF:000010">
    <property type="entry name" value="Nuclear cap-binding protein subunit 1"/>
    <property type="match status" value="1"/>
</dbReference>
<dbReference type="Pfam" id="PF09088">
    <property type="entry name" value="MIF4G_like"/>
    <property type="match status" value="1"/>
</dbReference>
<dbReference type="GO" id="GO:0000184">
    <property type="term" value="P:nuclear-transcribed mRNA catabolic process, nonsense-mediated decay"/>
    <property type="evidence" value="ECO:0007669"/>
    <property type="project" value="TreeGrafter"/>
</dbReference>
<comment type="subunit">
    <text evidence="3">Component of the nuclear cap-binding complex (CBC), a heterodimer composed of Cbp80 and Cbp20 that interacts with m7GpppG-capped RNA.</text>
</comment>
<dbReference type="AlphaFoldDB" id="A0A8J6HAI5"/>
<dbReference type="CDD" id="cd17039">
    <property type="entry name" value="Ubl_ubiquitin_like"/>
    <property type="match status" value="1"/>
</dbReference>
<dbReference type="GO" id="GO:0008380">
    <property type="term" value="P:RNA splicing"/>
    <property type="evidence" value="ECO:0007669"/>
    <property type="project" value="UniProtKB-KW"/>
</dbReference>
<evidence type="ECO:0000313" key="13">
    <source>
        <dbReference type="EMBL" id="KAH0811214.1"/>
    </source>
</evidence>
<evidence type="ECO:0000256" key="1">
    <source>
        <dbReference type="ARBA" id="ARBA00004123"/>
    </source>
</evidence>
<gene>
    <name evidence="13" type="ORF">GEV33_011580</name>
</gene>
<dbReference type="GO" id="GO:0006370">
    <property type="term" value="P:7-methylguanosine mRNA capping"/>
    <property type="evidence" value="ECO:0007669"/>
    <property type="project" value="UniProtKB-KW"/>
</dbReference>
<dbReference type="GO" id="GO:0005634">
    <property type="term" value="C:nucleus"/>
    <property type="evidence" value="ECO:0007669"/>
    <property type="project" value="UniProtKB-SubCell"/>
</dbReference>
<keyword evidence="7" id="KW-0943">RNA-mediated gene silencing</keyword>
<evidence type="ECO:0000256" key="5">
    <source>
        <dbReference type="ARBA" id="ARBA00022664"/>
    </source>
</evidence>
<keyword evidence="5" id="KW-0507">mRNA processing</keyword>
<dbReference type="GO" id="GO:0006406">
    <property type="term" value="P:mRNA export from nucleus"/>
    <property type="evidence" value="ECO:0007669"/>
    <property type="project" value="InterPro"/>
</dbReference>
<evidence type="ECO:0000256" key="11">
    <source>
        <dbReference type="SAM" id="MobiDB-lite"/>
    </source>
</evidence>
<evidence type="ECO:0000256" key="2">
    <source>
        <dbReference type="ARBA" id="ARBA00007413"/>
    </source>
</evidence>
<comment type="caution">
    <text evidence="13">The sequence shown here is derived from an EMBL/GenBank/DDBJ whole genome shotgun (WGS) entry which is preliminary data.</text>
</comment>
<dbReference type="Gene3D" id="1.25.40.180">
    <property type="match status" value="2"/>
</dbReference>
<dbReference type="PROSITE" id="PS50053">
    <property type="entry name" value="UBIQUITIN_2"/>
    <property type="match status" value="1"/>
</dbReference>
<dbReference type="InterPro" id="IPR003890">
    <property type="entry name" value="MIF4G-like_typ-3"/>
</dbReference>
<dbReference type="InterPro" id="IPR015172">
    <property type="entry name" value="MIF4G-like_typ-1"/>
</dbReference>
<dbReference type="GO" id="GO:0000339">
    <property type="term" value="F:RNA cap binding"/>
    <property type="evidence" value="ECO:0007669"/>
    <property type="project" value="InterPro"/>
</dbReference>
<sequence>MLTNSVQSKYQRIWDSFQYESYKVENVDLDSKVESLKNEAVKKLNTPRVAIDLVYCGLVLEDDHSLSSYGVKSGVTIHVVKKNLPQNAPRGRALSETEVQQLVVAFRAFTLSSGYRAALQRLSRPEVLETIIAATPGLAEDPAAIAIIQDPELIVHMADPDTVRRVAEKHPSLIEAANYIAAHIHEEQANADSSQAGTSTGYSYSLEALSDDEEMDTSIRESHPLSRNTSYNAITAAQLAAAIANATNTTFNTNSAGMPSTPTSSGNVITNEMFSNAIQQALGSSTFGGGAATPNRSEDRAYRKRRRVSENQEIEDRLESLILRVGEKSTSSLESNLEGLASVLEADLSTFRIKILRILTDCAIKMPEKCTIYTTLVGLLNVKNYNFGGDFVEYMVKNFKESLKNCKWDAARYALRFLADLVNCHVVSAPSLLQLLDNMIDSANEDNVPQVRRDWYVFAILSTLPWVGRELYEKKEQSLEHLLVQIEVFLNKRTKKHHNALRVWAVDTPHPQEEYLDCLWSQIRKLRQDNWAEKHIPRPYLAFDSILCEALQHSLPSILPPPHHDSYQYPMPWVVFRLFDYTDCPEGPILPGAHSIERFLIEEHLHSIIEMYHLERKDCAAHLLNFPYKLKIPLEYCIVECIFAELFHMPTPRYLDIAYGAMLIELCKLQPSTMPQVLAQATEMLFMRMDSMNVSCFDRFVAWFSYHLSNFQFRWSWEDWDSCLTLDLEHPKPKFIRETMLKCMR</sequence>
<keyword evidence="6" id="KW-0506">mRNA capping</keyword>
<evidence type="ECO:0000313" key="14">
    <source>
        <dbReference type="Proteomes" id="UP000719412"/>
    </source>
</evidence>
<reference evidence="13" key="2">
    <citation type="submission" date="2021-08" db="EMBL/GenBank/DDBJ databases">
        <authorList>
            <person name="Eriksson T."/>
        </authorList>
    </citation>
    <scope>NUCLEOTIDE SEQUENCE</scope>
    <source>
        <strain evidence="13">Stoneville</strain>
        <tissue evidence="13">Whole head</tissue>
    </source>
</reference>
<evidence type="ECO:0000256" key="9">
    <source>
        <dbReference type="ARBA" id="ARBA00023242"/>
    </source>
</evidence>
<dbReference type="GO" id="GO:0031053">
    <property type="term" value="P:primary miRNA processing"/>
    <property type="evidence" value="ECO:0007669"/>
    <property type="project" value="UniProtKB-ARBA"/>
</dbReference>
<dbReference type="InterPro" id="IPR029071">
    <property type="entry name" value="Ubiquitin-like_domsf"/>
</dbReference>
<feature type="region of interest" description="Disordered" evidence="11">
    <location>
        <begin position="285"/>
        <end position="308"/>
    </location>
</feature>
<dbReference type="EMBL" id="JABDTM020026966">
    <property type="protein sequence ID" value="KAH0811214.1"/>
    <property type="molecule type" value="Genomic_DNA"/>
</dbReference>
<evidence type="ECO:0000256" key="8">
    <source>
        <dbReference type="ARBA" id="ARBA00023187"/>
    </source>
</evidence>
<dbReference type="Pfam" id="PF00240">
    <property type="entry name" value="ubiquitin"/>
    <property type="match status" value="1"/>
</dbReference>
<evidence type="ECO:0000256" key="4">
    <source>
        <dbReference type="ARBA" id="ARBA00019879"/>
    </source>
</evidence>
<dbReference type="Proteomes" id="UP000719412">
    <property type="component" value="Unassembled WGS sequence"/>
</dbReference>
<organism evidence="13 14">
    <name type="scientific">Tenebrio molitor</name>
    <name type="common">Yellow mealworm beetle</name>
    <dbReference type="NCBI Taxonomy" id="7067"/>
    <lineage>
        <taxon>Eukaryota</taxon>
        <taxon>Metazoa</taxon>
        <taxon>Ecdysozoa</taxon>
        <taxon>Arthropoda</taxon>
        <taxon>Hexapoda</taxon>
        <taxon>Insecta</taxon>
        <taxon>Pterygota</taxon>
        <taxon>Neoptera</taxon>
        <taxon>Endopterygota</taxon>
        <taxon>Coleoptera</taxon>
        <taxon>Polyphaga</taxon>
        <taxon>Cucujiformia</taxon>
        <taxon>Tenebrionidae</taxon>
        <taxon>Tenebrio</taxon>
    </lineage>
</organism>
<dbReference type="PANTHER" id="PTHR12412">
    <property type="entry name" value="CAP BINDING PROTEIN"/>
    <property type="match status" value="1"/>
</dbReference>
<protein>
    <recommendedName>
        <fullName evidence="4">Nuclear cap-binding protein subunit 1</fullName>
    </recommendedName>
    <alternativeName>
        <fullName evidence="10">80 kDa nuclear cap-binding protein</fullName>
    </alternativeName>
</protein>
<reference evidence="13" key="1">
    <citation type="journal article" date="2020" name="J Insects Food Feed">
        <title>The yellow mealworm (Tenebrio molitor) genome: a resource for the emerging insects as food and feed industry.</title>
        <authorList>
            <person name="Eriksson T."/>
            <person name="Andere A."/>
            <person name="Kelstrup H."/>
            <person name="Emery V."/>
            <person name="Picard C."/>
        </authorList>
    </citation>
    <scope>NUCLEOTIDE SEQUENCE</scope>
    <source>
        <strain evidence="13">Stoneville</strain>
        <tissue evidence="13">Whole head</tissue>
    </source>
</reference>
<feature type="domain" description="Ubiquitin-like" evidence="12">
    <location>
        <begin position="26"/>
        <end position="82"/>
    </location>
</feature>
<keyword evidence="9" id="KW-0539">Nucleus</keyword>
<proteinExistence type="inferred from homology"/>